<organism evidence="4 5">
    <name type="scientific">Phaedon cochleariae</name>
    <name type="common">Mustard beetle</name>
    <dbReference type="NCBI Taxonomy" id="80249"/>
    <lineage>
        <taxon>Eukaryota</taxon>
        <taxon>Metazoa</taxon>
        <taxon>Ecdysozoa</taxon>
        <taxon>Arthropoda</taxon>
        <taxon>Hexapoda</taxon>
        <taxon>Insecta</taxon>
        <taxon>Pterygota</taxon>
        <taxon>Neoptera</taxon>
        <taxon>Endopterygota</taxon>
        <taxon>Coleoptera</taxon>
        <taxon>Polyphaga</taxon>
        <taxon>Cucujiformia</taxon>
        <taxon>Chrysomeloidea</taxon>
        <taxon>Chrysomelidae</taxon>
        <taxon>Chrysomelinae</taxon>
        <taxon>Chrysomelini</taxon>
        <taxon>Phaedon</taxon>
    </lineage>
</organism>
<dbReference type="OrthoDB" id="9923952at2759"/>
<dbReference type="GO" id="GO:0006629">
    <property type="term" value="P:lipid metabolic process"/>
    <property type="evidence" value="ECO:0007669"/>
    <property type="project" value="TreeGrafter"/>
</dbReference>
<dbReference type="EMBL" id="OU896708">
    <property type="protein sequence ID" value="CAH1155827.1"/>
    <property type="molecule type" value="Genomic_DNA"/>
</dbReference>
<dbReference type="Proteomes" id="UP001153737">
    <property type="component" value="Chromosome 2"/>
</dbReference>
<dbReference type="AlphaFoldDB" id="A0A9P0GQ05"/>
<evidence type="ECO:0000256" key="2">
    <source>
        <dbReference type="SAM" id="SignalP"/>
    </source>
</evidence>
<evidence type="ECO:0000256" key="1">
    <source>
        <dbReference type="ARBA" id="ARBA00023157"/>
    </source>
</evidence>
<evidence type="ECO:0000259" key="3">
    <source>
        <dbReference type="Pfam" id="PF00061"/>
    </source>
</evidence>
<dbReference type="Pfam" id="PF00061">
    <property type="entry name" value="Lipocalin"/>
    <property type="match status" value="1"/>
</dbReference>
<dbReference type="PANTHER" id="PTHR10612">
    <property type="entry name" value="APOLIPOPROTEIN D"/>
    <property type="match status" value="1"/>
</dbReference>
<dbReference type="Gene3D" id="2.40.128.20">
    <property type="match status" value="1"/>
</dbReference>
<dbReference type="GO" id="GO:0031409">
    <property type="term" value="F:pigment binding"/>
    <property type="evidence" value="ECO:0007669"/>
    <property type="project" value="InterPro"/>
</dbReference>
<dbReference type="InterPro" id="IPR003057">
    <property type="entry name" value="Invtbrt_color"/>
</dbReference>
<reference evidence="4" key="1">
    <citation type="submission" date="2022-01" db="EMBL/GenBank/DDBJ databases">
        <authorList>
            <person name="King R."/>
        </authorList>
    </citation>
    <scope>NUCLEOTIDE SEQUENCE</scope>
</reference>
<sequence length="215" mass="24642">MLCLNEHCRSIITTVIIICYLCLNASSGSGIGPCPKLQGMDKLNLTKFAGHWYEIERSFYLMELISSCVTVDIEERIKGKLEIEVKTRSSWTGTFSISEGIAVPTRKDPSILLYKVSSRLPRVINRYLPGAGFYQVLKTDYTEFAVIYSCTNYEVVHSDMIWIWGRNTEINVALRSEIYLMLTENHLDSERLLLSKHYNCTFNNLSIDEFLDSNL</sequence>
<dbReference type="GO" id="GO:0005737">
    <property type="term" value="C:cytoplasm"/>
    <property type="evidence" value="ECO:0007669"/>
    <property type="project" value="TreeGrafter"/>
</dbReference>
<feature type="signal peptide" evidence="2">
    <location>
        <begin position="1"/>
        <end position="30"/>
    </location>
</feature>
<accession>A0A9P0GQ05</accession>
<dbReference type="SUPFAM" id="SSF50814">
    <property type="entry name" value="Lipocalins"/>
    <property type="match status" value="1"/>
</dbReference>
<reference evidence="4" key="2">
    <citation type="submission" date="2022-10" db="EMBL/GenBank/DDBJ databases">
        <authorList>
            <consortium name="ENA_rothamsted_submissions"/>
            <consortium name="culmorum"/>
            <person name="King R."/>
        </authorList>
    </citation>
    <scope>NUCLEOTIDE SEQUENCE</scope>
</reference>
<dbReference type="PANTHER" id="PTHR10612:SF41">
    <property type="entry name" value="GLIAL LAZARILLO, ISOFORM A"/>
    <property type="match status" value="1"/>
</dbReference>
<protein>
    <recommendedName>
        <fullName evidence="3">Lipocalin/cytosolic fatty-acid binding domain-containing protein</fullName>
    </recommendedName>
</protein>
<keyword evidence="5" id="KW-1185">Reference proteome</keyword>
<proteinExistence type="predicted"/>
<keyword evidence="2" id="KW-0732">Signal</keyword>
<dbReference type="GO" id="GO:0000302">
    <property type="term" value="P:response to reactive oxygen species"/>
    <property type="evidence" value="ECO:0007669"/>
    <property type="project" value="TreeGrafter"/>
</dbReference>
<dbReference type="InterPro" id="IPR000566">
    <property type="entry name" value="Lipocln_cytosolic_FA-bd_dom"/>
</dbReference>
<feature type="domain" description="Lipocalin/cytosolic fatty-acid binding" evidence="3">
    <location>
        <begin position="134"/>
        <end position="191"/>
    </location>
</feature>
<dbReference type="InterPro" id="IPR012674">
    <property type="entry name" value="Calycin"/>
</dbReference>
<evidence type="ECO:0000313" key="5">
    <source>
        <dbReference type="Proteomes" id="UP001153737"/>
    </source>
</evidence>
<keyword evidence="1" id="KW-1015">Disulfide bond</keyword>
<name>A0A9P0GQ05_PHACE</name>
<evidence type="ECO:0000313" key="4">
    <source>
        <dbReference type="EMBL" id="CAH1155827.1"/>
    </source>
</evidence>
<feature type="chain" id="PRO_5040376270" description="Lipocalin/cytosolic fatty-acid binding domain-containing protein" evidence="2">
    <location>
        <begin position="31"/>
        <end position="215"/>
    </location>
</feature>
<dbReference type="PRINTS" id="PR01273">
    <property type="entry name" value="INVTBRTCOLOR"/>
</dbReference>
<gene>
    <name evidence="4" type="ORF">PHAECO_LOCUS6525</name>
</gene>